<dbReference type="Gene3D" id="3.30.450.40">
    <property type="match status" value="2"/>
</dbReference>
<dbReference type="PROSITE" id="PS51078">
    <property type="entry name" value="ICLR_ED"/>
    <property type="match status" value="2"/>
</dbReference>
<evidence type="ECO:0000256" key="1">
    <source>
        <dbReference type="ARBA" id="ARBA00023015"/>
    </source>
</evidence>
<evidence type="ECO:0000256" key="2">
    <source>
        <dbReference type="ARBA" id="ARBA00023125"/>
    </source>
</evidence>
<dbReference type="EMBL" id="JACJII010000001">
    <property type="protein sequence ID" value="MBA9007019.1"/>
    <property type="molecule type" value="Genomic_DNA"/>
</dbReference>
<evidence type="ECO:0000313" key="8">
    <source>
        <dbReference type="Proteomes" id="UP000539313"/>
    </source>
</evidence>
<dbReference type="SUPFAM" id="SSF46785">
    <property type="entry name" value="Winged helix' DNA-binding domain"/>
    <property type="match status" value="2"/>
</dbReference>
<dbReference type="InterPro" id="IPR036388">
    <property type="entry name" value="WH-like_DNA-bd_sf"/>
</dbReference>
<evidence type="ECO:0000259" key="6">
    <source>
        <dbReference type="PROSITE" id="PS51078"/>
    </source>
</evidence>
<dbReference type="GO" id="GO:0045893">
    <property type="term" value="P:positive regulation of DNA-templated transcription"/>
    <property type="evidence" value="ECO:0007669"/>
    <property type="project" value="InterPro"/>
</dbReference>
<dbReference type="Pfam" id="PF09339">
    <property type="entry name" value="HTH_IclR"/>
    <property type="match status" value="2"/>
</dbReference>
<keyword evidence="3" id="KW-0804">Transcription</keyword>
<keyword evidence="2" id="KW-0238">DNA-binding</keyword>
<dbReference type="InterPro" id="IPR029016">
    <property type="entry name" value="GAF-like_dom_sf"/>
</dbReference>
<dbReference type="GO" id="GO:0003700">
    <property type="term" value="F:DNA-binding transcription factor activity"/>
    <property type="evidence" value="ECO:0007669"/>
    <property type="project" value="TreeGrafter"/>
</dbReference>
<protein>
    <submittedName>
        <fullName evidence="7">IclR family pca regulon transcriptional regulator</fullName>
    </submittedName>
</protein>
<dbReference type="GO" id="GO:0045892">
    <property type="term" value="P:negative regulation of DNA-templated transcription"/>
    <property type="evidence" value="ECO:0007669"/>
    <property type="project" value="TreeGrafter"/>
</dbReference>
<feature type="region of interest" description="Disordered" evidence="4">
    <location>
        <begin position="260"/>
        <end position="280"/>
    </location>
</feature>
<proteinExistence type="predicted"/>
<dbReference type="PANTHER" id="PTHR30136">
    <property type="entry name" value="HELIX-TURN-HELIX TRANSCRIPTIONAL REGULATOR, ICLR FAMILY"/>
    <property type="match status" value="1"/>
</dbReference>
<dbReference type="PROSITE" id="PS51077">
    <property type="entry name" value="HTH_ICLR"/>
    <property type="match status" value="2"/>
</dbReference>
<dbReference type="InterPro" id="IPR005471">
    <property type="entry name" value="Tscrpt_reg_IclR_N"/>
</dbReference>
<reference evidence="7 8" key="1">
    <citation type="submission" date="2020-08" db="EMBL/GenBank/DDBJ databases">
        <title>Sequencing the genomes of 1000 actinobacteria strains.</title>
        <authorList>
            <person name="Klenk H.-P."/>
        </authorList>
    </citation>
    <scope>NUCLEOTIDE SEQUENCE [LARGE SCALE GENOMIC DNA]</scope>
    <source>
        <strain evidence="7 8">DSM 45823</strain>
    </source>
</reference>
<dbReference type="InterPro" id="IPR014757">
    <property type="entry name" value="Tscrpt_reg_IclR_C"/>
</dbReference>
<dbReference type="Proteomes" id="UP000539313">
    <property type="component" value="Unassembled WGS sequence"/>
</dbReference>
<dbReference type="InterPro" id="IPR050707">
    <property type="entry name" value="HTH_MetabolicPath_Reg"/>
</dbReference>
<keyword evidence="1" id="KW-0805">Transcription regulation</keyword>
<dbReference type="GO" id="GO:0046278">
    <property type="term" value="P:3,4-dihydroxybenzoate metabolic process"/>
    <property type="evidence" value="ECO:0007669"/>
    <property type="project" value="InterPro"/>
</dbReference>
<sequence length="546" mass="58142">MSDPAAEAVGPLVRGLAVLRAVTAAGGRRSAGDLVRDTGLARSTVDRVLSTLERLEYVRIDGRDAVLAPPVMELGNAYLAASRLPALLGPAADRLADALDESVSIAVPDGDGARFVHQAPRRRAMSVAFGVGDLLPAECGAMGALLAVDWTEADWARWRERRAADPDLRGFPVAPPGAAGAAASFTERVAAARRTGWALDDQLIEPGLVALALPVRGPAGRACAVSVVSHTSRHTAGSLRDAMLPRLRETVAEMERIWAEDEARSGGAEREPTGTAERARESKLALGPEFLQSLARGLGVLAAFDGHRPEPTLAVLAQATGLPRATVRRCLLTLAHLGYVTVRDGRFRPAPRVLDLGFAPLNGLTLPRIARPHLARLVDRVRDSASMAVLDGDDIRYVARVPTVRIMSVEITVGTRFPAYATSMGRALLAGLPEPERAGRLARAELRPLTRRTVTSPERLAALLDRIAHDGYALVEEELEEGLRSIAVPVRDRDGRVVAAVNVSSHAGRRSAEEALAAVLPPLREAAVAIERDLHVAGRFVRVPVG</sequence>
<dbReference type="SMART" id="SM00346">
    <property type="entry name" value="HTH_ICLR"/>
    <property type="match status" value="2"/>
</dbReference>
<feature type="domain" description="HTH iclR-type" evidence="5">
    <location>
        <begin position="9"/>
        <end position="69"/>
    </location>
</feature>
<accession>A0A7W3RBQ0</accession>
<evidence type="ECO:0000256" key="4">
    <source>
        <dbReference type="SAM" id="MobiDB-lite"/>
    </source>
</evidence>
<dbReference type="InterPro" id="IPR036390">
    <property type="entry name" value="WH_DNA-bd_sf"/>
</dbReference>
<keyword evidence="8" id="KW-1185">Reference proteome</keyword>
<dbReference type="Pfam" id="PF01614">
    <property type="entry name" value="IclR_C"/>
    <property type="match status" value="2"/>
</dbReference>
<gene>
    <name evidence="7" type="ORF">HNR21_005901</name>
</gene>
<dbReference type="InterPro" id="IPR012794">
    <property type="entry name" value="PcaR_PcaU"/>
</dbReference>
<name>A0A7W3RBQ0_9ACTN</name>
<dbReference type="SUPFAM" id="SSF55781">
    <property type="entry name" value="GAF domain-like"/>
    <property type="match status" value="2"/>
</dbReference>
<organism evidence="7 8">
    <name type="scientific">Thermomonospora cellulosilytica</name>
    <dbReference type="NCBI Taxonomy" id="1411118"/>
    <lineage>
        <taxon>Bacteria</taxon>
        <taxon>Bacillati</taxon>
        <taxon>Actinomycetota</taxon>
        <taxon>Actinomycetes</taxon>
        <taxon>Streptosporangiales</taxon>
        <taxon>Thermomonosporaceae</taxon>
        <taxon>Thermomonospora</taxon>
    </lineage>
</organism>
<dbReference type="PANTHER" id="PTHR30136:SF34">
    <property type="entry name" value="TRANSCRIPTIONAL REGULATOR"/>
    <property type="match status" value="1"/>
</dbReference>
<evidence type="ECO:0000256" key="3">
    <source>
        <dbReference type="ARBA" id="ARBA00023163"/>
    </source>
</evidence>
<dbReference type="AlphaFoldDB" id="A0A7W3RBQ0"/>
<comment type="caution">
    <text evidence="7">The sequence shown here is derived from an EMBL/GenBank/DDBJ whole genome shotgun (WGS) entry which is preliminary data.</text>
</comment>
<feature type="domain" description="IclR-ED" evidence="6">
    <location>
        <begin position="70"/>
        <end position="260"/>
    </location>
</feature>
<dbReference type="Gene3D" id="1.10.10.10">
    <property type="entry name" value="Winged helix-like DNA-binding domain superfamily/Winged helix DNA-binding domain"/>
    <property type="match status" value="2"/>
</dbReference>
<evidence type="ECO:0000313" key="7">
    <source>
        <dbReference type="EMBL" id="MBA9007019.1"/>
    </source>
</evidence>
<evidence type="ECO:0000259" key="5">
    <source>
        <dbReference type="PROSITE" id="PS51077"/>
    </source>
</evidence>
<dbReference type="GO" id="GO:0003677">
    <property type="term" value="F:DNA binding"/>
    <property type="evidence" value="ECO:0007669"/>
    <property type="project" value="UniProtKB-KW"/>
</dbReference>
<dbReference type="NCBIfam" id="TIGR02431">
    <property type="entry name" value="pcaR_pcaU"/>
    <property type="match status" value="1"/>
</dbReference>
<feature type="domain" description="IclR-ED" evidence="6">
    <location>
        <begin position="352"/>
        <end position="536"/>
    </location>
</feature>
<feature type="domain" description="HTH iclR-type" evidence="5">
    <location>
        <begin position="291"/>
        <end position="351"/>
    </location>
</feature>